<dbReference type="CDD" id="cd03809">
    <property type="entry name" value="GT4_MtfB-like"/>
    <property type="match status" value="1"/>
</dbReference>
<dbReference type="EMBL" id="JAKLUA010000015">
    <property type="protein sequence ID" value="MCG2671591.1"/>
    <property type="molecule type" value="Genomic_DNA"/>
</dbReference>
<feature type="domain" description="Glycosyl transferase family 1" evidence="2">
    <location>
        <begin position="185"/>
        <end position="346"/>
    </location>
</feature>
<dbReference type="PANTHER" id="PTHR46401">
    <property type="entry name" value="GLYCOSYLTRANSFERASE WBBK-RELATED"/>
    <property type="match status" value="1"/>
</dbReference>
<evidence type="ECO:0000259" key="3">
    <source>
        <dbReference type="Pfam" id="PF13439"/>
    </source>
</evidence>
<comment type="caution">
    <text evidence="4">The sequence shown here is derived from an EMBL/GenBank/DDBJ whole genome shotgun (WGS) entry which is preliminary data.</text>
</comment>
<proteinExistence type="predicted"/>
<dbReference type="Pfam" id="PF00534">
    <property type="entry name" value="Glycos_transf_1"/>
    <property type="match status" value="1"/>
</dbReference>
<dbReference type="Proteomes" id="UP001139012">
    <property type="component" value="Unassembled WGS sequence"/>
</dbReference>
<protein>
    <submittedName>
        <fullName evidence="4">Glycosyltransferase family 4 protein</fullName>
    </submittedName>
</protein>
<organism evidence="4 5">
    <name type="scientific">Bradyrhizobium zhengyangense</name>
    <dbReference type="NCBI Taxonomy" id="2911009"/>
    <lineage>
        <taxon>Bacteria</taxon>
        <taxon>Pseudomonadati</taxon>
        <taxon>Pseudomonadota</taxon>
        <taxon>Alphaproteobacteria</taxon>
        <taxon>Hyphomicrobiales</taxon>
        <taxon>Nitrobacteraceae</taxon>
        <taxon>Bradyrhizobium</taxon>
    </lineage>
</organism>
<keyword evidence="1" id="KW-0808">Transferase</keyword>
<dbReference type="InterPro" id="IPR001296">
    <property type="entry name" value="Glyco_trans_1"/>
</dbReference>
<feature type="domain" description="Glycosyltransferase subfamily 4-like N-terminal" evidence="3">
    <location>
        <begin position="93"/>
        <end position="163"/>
    </location>
</feature>
<dbReference type="Pfam" id="PF13439">
    <property type="entry name" value="Glyco_transf_4"/>
    <property type="match status" value="1"/>
</dbReference>
<sequence length="379" mass="42955">MIKLGVILLSRPEFGGTYQYSLSTLEALQYTKRFQVTIYGDPSNRDWRRWGHPVRPYVEGRLSQAAYLLSYQLGLPRNDPFREEDILLAPIYSLATLHTARPFAYTLHDLQEHHFPERFSWQQREWRHRVHKALSSRASAIICEANHVREDIVSSFGVPQERVAKLIAPPFARVRVPVTRVELEKVRSRHNLPEKFIFYPAQFWPHKNHARLVEAFKLIVSRHPDVQLALTGNKGDEYQSVVGLIGTLGLERNVRHLGYLEQADLEAIYQLATALVMPSLYESVSIPIFEAFQLGTAVAASNILSLPDQVGDAGLLFDPHSAGSIASSITAILESPDLRETLRARGHSRMQALTPELYGASLEGLLQAMRERGSQPHRQ</sequence>
<evidence type="ECO:0000313" key="5">
    <source>
        <dbReference type="Proteomes" id="UP001139012"/>
    </source>
</evidence>
<name>A0ABS9LXH0_9BRAD</name>
<accession>A0ABS9LXH0</accession>
<gene>
    <name evidence="4" type="ORF">L6637_32015</name>
</gene>
<keyword evidence="5" id="KW-1185">Reference proteome</keyword>
<evidence type="ECO:0000259" key="2">
    <source>
        <dbReference type="Pfam" id="PF00534"/>
    </source>
</evidence>
<evidence type="ECO:0000313" key="4">
    <source>
        <dbReference type="EMBL" id="MCG2671591.1"/>
    </source>
</evidence>
<evidence type="ECO:0000256" key="1">
    <source>
        <dbReference type="ARBA" id="ARBA00022679"/>
    </source>
</evidence>
<dbReference type="Gene3D" id="3.40.50.2000">
    <property type="entry name" value="Glycogen Phosphorylase B"/>
    <property type="match status" value="2"/>
</dbReference>
<dbReference type="InterPro" id="IPR028098">
    <property type="entry name" value="Glyco_trans_4-like_N"/>
</dbReference>
<dbReference type="PANTHER" id="PTHR46401:SF2">
    <property type="entry name" value="GLYCOSYLTRANSFERASE WBBK-RELATED"/>
    <property type="match status" value="1"/>
</dbReference>
<reference evidence="4" key="1">
    <citation type="submission" date="2022-01" db="EMBL/GenBank/DDBJ databases">
        <title>Genome sequnece data of strain Bradyrhizobium sp. nov.</title>
        <authorList>
            <person name="Zhang J."/>
        </authorList>
    </citation>
    <scope>NUCLEOTIDE SEQUENCE</scope>
    <source>
        <strain evidence="4">WYCCWR 12774</strain>
    </source>
</reference>
<dbReference type="RefSeq" id="WP_237873032.1">
    <property type="nucleotide sequence ID" value="NZ_JAKLUA010000015.1"/>
</dbReference>
<dbReference type="SUPFAM" id="SSF53756">
    <property type="entry name" value="UDP-Glycosyltransferase/glycogen phosphorylase"/>
    <property type="match status" value="1"/>
</dbReference>